<dbReference type="EMBL" id="JAENGZ010001106">
    <property type="protein sequence ID" value="KAG6950637.1"/>
    <property type="molecule type" value="Genomic_DNA"/>
</dbReference>
<evidence type="ECO:0000313" key="1">
    <source>
        <dbReference type="EMBL" id="KAG2929090.1"/>
    </source>
</evidence>
<accession>A0A329RIF7</accession>
<dbReference type="Proteomes" id="UP000760860">
    <property type="component" value="Unassembled WGS sequence"/>
</dbReference>
<dbReference type="EMBL" id="MJFZ01000874">
    <property type="protein sequence ID" value="RAW24505.1"/>
    <property type="molecule type" value="Genomic_DNA"/>
</dbReference>
<evidence type="ECO:0000313" key="4">
    <source>
        <dbReference type="EMBL" id="RAW24505.1"/>
    </source>
</evidence>
<evidence type="ECO:0000313" key="3">
    <source>
        <dbReference type="EMBL" id="KAG6950637.1"/>
    </source>
</evidence>
<dbReference type="Proteomes" id="UP000251314">
    <property type="component" value="Unassembled WGS sequence"/>
</dbReference>
<reference evidence="4 5" key="1">
    <citation type="submission" date="2018-01" db="EMBL/GenBank/DDBJ databases">
        <title>Draft genome of the strawberry crown rot pathogen Phytophthora cactorum.</title>
        <authorList>
            <person name="Armitage A.D."/>
            <person name="Lysoe E."/>
            <person name="Nellist C.F."/>
            <person name="Harrison R.J."/>
            <person name="Brurberg M.B."/>
        </authorList>
    </citation>
    <scope>NUCLEOTIDE SEQUENCE [LARGE SCALE GENOMIC DNA]</scope>
    <source>
        <strain evidence="4 5">10300</strain>
    </source>
</reference>
<evidence type="ECO:0000313" key="2">
    <source>
        <dbReference type="EMBL" id="KAG3224266.1"/>
    </source>
</evidence>
<dbReference type="AlphaFoldDB" id="A0A329RIF7"/>
<evidence type="ECO:0000313" key="5">
    <source>
        <dbReference type="Proteomes" id="UP000251314"/>
    </source>
</evidence>
<organism evidence="4 5">
    <name type="scientific">Phytophthora cactorum</name>
    <dbReference type="NCBI Taxonomy" id="29920"/>
    <lineage>
        <taxon>Eukaryota</taxon>
        <taxon>Sar</taxon>
        <taxon>Stramenopiles</taxon>
        <taxon>Oomycota</taxon>
        <taxon>Peronosporomycetes</taxon>
        <taxon>Peronosporales</taxon>
        <taxon>Peronosporaceae</taxon>
        <taxon>Phytophthora</taxon>
    </lineage>
</organism>
<reference evidence="1" key="2">
    <citation type="submission" date="2018-10" db="EMBL/GenBank/DDBJ databases">
        <title>Effector identification in a new, highly contiguous assembly of the strawberry crown rot pathogen Phytophthora cactorum.</title>
        <authorList>
            <person name="Armitage A.D."/>
            <person name="Nellist C.F."/>
            <person name="Bates H."/>
            <person name="Vickerstaff R.J."/>
            <person name="Harrison R.J."/>
        </authorList>
    </citation>
    <scope>NUCLEOTIDE SEQUENCE</scope>
    <source>
        <strain evidence="1">4040</strain>
        <strain evidence="2">P421</strain>
    </source>
</reference>
<proteinExistence type="predicted"/>
<dbReference type="Proteomes" id="UP000688947">
    <property type="component" value="Unassembled WGS sequence"/>
</dbReference>
<dbReference type="OrthoDB" id="128611at2759"/>
<reference evidence="3" key="3">
    <citation type="submission" date="2021-01" db="EMBL/GenBank/DDBJ databases">
        <title>Phytophthora aleatoria, a newly-described species from Pinus radiata is distinct from Phytophthora cactorum isolates based on comparative genomics.</title>
        <authorList>
            <person name="Mcdougal R."/>
            <person name="Panda P."/>
            <person name="Williams N."/>
            <person name="Studholme D.J."/>
        </authorList>
    </citation>
    <scope>NUCLEOTIDE SEQUENCE</scope>
    <source>
        <strain evidence="3">NZFS 3830</strain>
    </source>
</reference>
<name>A0A329RIF7_9STRA</name>
<dbReference type="Proteomes" id="UP000736787">
    <property type="component" value="Unassembled WGS sequence"/>
</dbReference>
<protein>
    <submittedName>
        <fullName evidence="4">Uncharacterized protein</fullName>
    </submittedName>
</protein>
<dbReference type="EMBL" id="RCMV01000118">
    <property type="protein sequence ID" value="KAG3224266.1"/>
    <property type="molecule type" value="Genomic_DNA"/>
</dbReference>
<keyword evidence="5" id="KW-1185">Reference proteome</keyword>
<sequence length="144" mass="15918">MAEPEAVLLALEAEVTNARSSTIAANSRSSCLSSTARFLQWMLTNKRSLVPDSFASRIVFEPSGKAKKKSIEQALSSAPHNPPIDFARITARDFMTWVVSLKKQNGTYHSFSTYAGQPSAFFNLCQDYHLMMSAELARAKVLVK</sequence>
<comment type="caution">
    <text evidence="4">The sequence shown here is derived from an EMBL/GenBank/DDBJ whole genome shotgun (WGS) entry which is preliminary data.</text>
</comment>
<gene>
    <name evidence="3" type="ORF">JG687_00014127</name>
    <name evidence="4" type="ORF">PC110_g19068</name>
    <name evidence="1" type="ORF">PC117_g14101</name>
    <name evidence="2" type="ORF">PC129_g5095</name>
</gene>
<dbReference type="EMBL" id="RCMK01000431">
    <property type="protein sequence ID" value="KAG2929090.1"/>
    <property type="molecule type" value="Genomic_DNA"/>
</dbReference>
<dbReference type="VEuPathDB" id="FungiDB:PC110_g19068"/>